<feature type="repeat" description="RCC1" evidence="2">
    <location>
        <begin position="254"/>
        <end position="307"/>
    </location>
</feature>
<comment type="caution">
    <text evidence="4">The sequence shown here is derived from an EMBL/GenBank/DDBJ whole genome shotgun (WGS) entry which is preliminary data.</text>
</comment>
<name>A0ABN8QLD3_9CNID</name>
<proteinExistence type="predicted"/>
<dbReference type="PANTHER" id="PTHR22872">
    <property type="entry name" value="BTK-BINDING PROTEIN-RELATED"/>
    <property type="match status" value="1"/>
</dbReference>
<dbReference type="PROSITE" id="PS00626">
    <property type="entry name" value="RCC1_2"/>
    <property type="match status" value="2"/>
</dbReference>
<sequence length="410" mass="43797">MSSVYQRLVIRSRNCLTQCLRLVSGQMEKGPSLQFSSVAYIWGAGDGGQLGTGTQEDSLLPIKFPVSEEVSHIGCGCGFTLAADTSSSCIWTTGLNTFGQLGRQLTCNNLKESDEKPAAVNIHVGTSPSIVDQISCGRSHSVVLFSDGEVLSCGGNYHGQCGVGDLASKLIRHFTKIPDIPGKIVQIACGMDHTLLLSDEGEVFTCGWGADGQTGLGHFQNEATFKPIQGALKDVRIKQIATSADCCLALSVEGEAFSWGNNEYQQLATGSDEEQIAVPTRAKLLKNLPQIKQVSAGGSNCAVVTESGEVYSWGYGVLGHGREVSFTKTPKKIQEFDNIDEPVARVCCGPDYMTVITDSGSLYTWGRGSFGRLGLGSTEDQWIPKKVSLPGEVIEISCGLDHMAAIIRLT</sequence>
<feature type="domain" description="RCC1-like" evidence="3">
    <location>
        <begin position="39"/>
        <end position="405"/>
    </location>
</feature>
<feature type="repeat" description="RCC1" evidence="2">
    <location>
        <begin position="308"/>
        <end position="359"/>
    </location>
</feature>
<evidence type="ECO:0000256" key="1">
    <source>
        <dbReference type="ARBA" id="ARBA00022737"/>
    </source>
</evidence>
<evidence type="ECO:0000313" key="4">
    <source>
        <dbReference type="EMBL" id="CAH3166180.1"/>
    </source>
</evidence>
<feature type="repeat" description="RCC1" evidence="2">
    <location>
        <begin position="360"/>
        <end position="409"/>
    </location>
</feature>
<dbReference type="Proteomes" id="UP001159405">
    <property type="component" value="Unassembled WGS sequence"/>
</dbReference>
<reference evidence="4 5" key="1">
    <citation type="submission" date="2022-05" db="EMBL/GenBank/DDBJ databases">
        <authorList>
            <consortium name="Genoscope - CEA"/>
            <person name="William W."/>
        </authorList>
    </citation>
    <scope>NUCLEOTIDE SEQUENCE [LARGE SCALE GENOMIC DNA]</scope>
</reference>
<dbReference type="PROSITE" id="PS50012">
    <property type="entry name" value="RCC1_3"/>
    <property type="match status" value="7"/>
</dbReference>
<dbReference type="PRINTS" id="PR00633">
    <property type="entry name" value="RCCNDNSATION"/>
</dbReference>
<accession>A0ABN8QLD3</accession>
<dbReference type="InterPro" id="IPR058923">
    <property type="entry name" value="RCC1-like_dom"/>
</dbReference>
<dbReference type="EMBL" id="CALNXK010000136">
    <property type="protein sequence ID" value="CAH3166180.1"/>
    <property type="molecule type" value="Genomic_DNA"/>
</dbReference>
<keyword evidence="1" id="KW-0677">Repeat</keyword>
<keyword evidence="5" id="KW-1185">Reference proteome</keyword>
<dbReference type="InterPro" id="IPR051625">
    <property type="entry name" value="Signaling_Regulatory_Domain"/>
</dbReference>
<feature type="repeat" description="RCC1" evidence="2">
    <location>
        <begin position="201"/>
        <end position="253"/>
    </location>
</feature>
<gene>
    <name evidence="4" type="ORF">PLOB_00007654</name>
</gene>
<feature type="repeat" description="RCC1" evidence="2">
    <location>
        <begin position="148"/>
        <end position="200"/>
    </location>
</feature>
<feature type="repeat" description="RCC1" evidence="2">
    <location>
        <begin position="37"/>
        <end position="86"/>
    </location>
</feature>
<dbReference type="SUPFAM" id="SSF50985">
    <property type="entry name" value="RCC1/BLIP-II"/>
    <property type="match status" value="1"/>
</dbReference>
<evidence type="ECO:0000259" key="3">
    <source>
        <dbReference type="Pfam" id="PF25390"/>
    </source>
</evidence>
<evidence type="ECO:0000256" key="2">
    <source>
        <dbReference type="PROSITE-ProRule" id="PRU00235"/>
    </source>
</evidence>
<protein>
    <recommendedName>
        <fullName evidence="3">RCC1-like domain-containing protein</fullName>
    </recommendedName>
</protein>
<dbReference type="InterPro" id="IPR009091">
    <property type="entry name" value="RCC1/BLIP-II"/>
</dbReference>
<dbReference type="Gene3D" id="2.130.10.30">
    <property type="entry name" value="Regulator of chromosome condensation 1/beta-lactamase-inhibitor protein II"/>
    <property type="match status" value="2"/>
</dbReference>
<dbReference type="InterPro" id="IPR000408">
    <property type="entry name" value="Reg_chr_condens"/>
</dbReference>
<dbReference type="Pfam" id="PF25390">
    <property type="entry name" value="WD40_RLD"/>
    <property type="match status" value="1"/>
</dbReference>
<evidence type="ECO:0000313" key="5">
    <source>
        <dbReference type="Proteomes" id="UP001159405"/>
    </source>
</evidence>
<organism evidence="4 5">
    <name type="scientific">Porites lobata</name>
    <dbReference type="NCBI Taxonomy" id="104759"/>
    <lineage>
        <taxon>Eukaryota</taxon>
        <taxon>Metazoa</taxon>
        <taxon>Cnidaria</taxon>
        <taxon>Anthozoa</taxon>
        <taxon>Hexacorallia</taxon>
        <taxon>Scleractinia</taxon>
        <taxon>Fungiina</taxon>
        <taxon>Poritidae</taxon>
        <taxon>Porites</taxon>
    </lineage>
</organism>
<feature type="repeat" description="RCC1" evidence="2">
    <location>
        <begin position="88"/>
        <end position="147"/>
    </location>
</feature>